<evidence type="ECO:0000256" key="2">
    <source>
        <dbReference type="ARBA" id="ARBA00023015"/>
    </source>
</evidence>
<dbReference type="EMBL" id="VSSQ01001236">
    <property type="protein sequence ID" value="MPM06508.1"/>
    <property type="molecule type" value="Genomic_DNA"/>
</dbReference>
<organism evidence="5">
    <name type="scientific">bioreactor metagenome</name>
    <dbReference type="NCBI Taxonomy" id="1076179"/>
    <lineage>
        <taxon>unclassified sequences</taxon>
        <taxon>metagenomes</taxon>
        <taxon>ecological metagenomes</taxon>
    </lineage>
</organism>
<evidence type="ECO:0000256" key="1">
    <source>
        <dbReference type="ARBA" id="ARBA00022490"/>
    </source>
</evidence>
<accession>A0A644WSR0</accession>
<dbReference type="HAMAP" id="MF_02064">
    <property type="entry name" value="Sigma70_SigI"/>
    <property type="match status" value="1"/>
</dbReference>
<sequence length="238" mass="27261">MHDRDIDREATEAARDPDKMDDFLLKLEPYILKCACATTKRYISRSDDEWAISIEALYQAVQQYSYDKGNFLGFSRMMIQRRLIDYFRVQSKHRGEISVSPSAFSGEAEEEEIASVKVPISSADLRDNVLKDEIEAANAQFASYGFSFYDLIHCSPKSKKTKAACYAAVRYVAENPILANEMQRMKILPLKIIEENTRIPRKILERHRKYIIAAIEIVIGDYPGLSEYIRPDKGGACR</sequence>
<dbReference type="InterPro" id="IPR013325">
    <property type="entry name" value="RNA_pol_sigma_r2"/>
</dbReference>
<dbReference type="GO" id="GO:0006352">
    <property type="term" value="P:DNA-templated transcription initiation"/>
    <property type="evidence" value="ECO:0007669"/>
    <property type="project" value="InterPro"/>
</dbReference>
<dbReference type="SUPFAM" id="SSF88946">
    <property type="entry name" value="Sigma2 domain of RNA polymerase sigma factors"/>
    <property type="match status" value="1"/>
</dbReference>
<evidence type="ECO:0000256" key="3">
    <source>
        <dbReference type="ARBA" id="ARBA00023125"/>
    </source>
</evidence>
<dbReference type="AlphaFoldDB" id="A0A644WSR0"/>
<proteinExistence type="inferred from homology"/>
<dbReference type="GO" id="GO:0003677">
    <property type="term" value="F:DNA binding"/>
    <property type="evidence" value="ECO:0007669"/>
    <property type="project" value="UniProtKB-KW"/>
</dbReference>
<dbReference type="InterPro" id="IPR014244">
    <property type="entry name" value="RNA_pol_sigma-I"/>
</dbReference>
<reference evidence="5" key="1">
    <citation type="submission" date="2019-08" db="EMBL/GenBank/DDBJ databases">
        <authorList>
            <person name="Kucharzyk K."/>
            <person name="Murdoch R.W."/>
            <person name="Higgins S."/>
            <person name="Loffler F."/>
        </authorList>
    </citation>
    <scope>NUCLEOTIDE SEQUENCE</scope>
</reference>
<gene>
    <name evidence="5" type="primary">sigI_3</name>
    <name evidence="5" type="ORF">SDC9_52809</name>
</gene>
<name>A0A644WSR0_9ZZZZ</name>
<keyword evidence="4" id="KW-0804">Transcription</keyword>
<keyword evidence="1" id="KW-0963">Cytoplasm</keyword>
<dbReference type="PIRSF" id="PIRSF038953">
    <property type="entry name" value="SigI"/>
    <property type="match status" value="1"/>
</dbReference>
<keyword evidence="2" id="KW-0805">Transcription regulation</keyword>
<keyword evidence="3" id="KW-0238">DNA-binding</keyword>
<dbReference type="GO" id="GO:0003700">
    <property type="term" value="F:DNA-binding transcription factor activity"/>
    <property type="evidence" value="ECO:0007669"/>
    <property type="project" value="InterPro"/>
</dbReference>
<evidence type="ECO:0000256" key="4">
    <source>
        <dbReference type="ARBA" id="ARBA00023163"/>
    </source>
</evidence>
<evidence type="ECO:0000313" key="5">
    <source>
        <dbReference type="EMBL" id="MPM06508.1"/>
    </source>
</evidence>
<protein>
    <submittedName>
        <fullName evidence="5">RNA polymerase sigma factor SigI</fullName>
    </submittedName>
</protein>
<comment type="caution">
    <text evidence="5">The sequence shown here is derived from an EMBL/GenBank/DDBJ whole genome shotgun (WGS) entry which is preliminary data.</text>
</comment>